<dbReference type="Proteomes" id="UP000475545">
    <property type="component" value="Unassembled WGS sequence"/>
</dbReference>
<dbReference type="Pfam" id="PF01740">
    <property type="entry name" value="STAS"/>
    <property type="match status" value="1"/>
</dbReference>
<evidence type="ECO:0000256" key="2">
    <source>
        <dbReference type="ARBA" id="ARBA00022692"/>
    </source>
</evidence>
<keyword evidence="2 5" id="KW-0812">Transmembrane</keyword>
<dbReference type="InterPro" id="IPR002645">
    <property type="entry name" value="STAS_dom"/>
</dbReference>
<accession>A0A6L7GNZ7</accession>
<dbReference type="PANTHER" id="PTHR11814">
    <property type="entry name" value="SULFATE TRANSPORTER"/>
    <property type="match status" value="1"/>
</dbReference>
<dbReference type="GO" id="GO:0055085">
    <property type="term" value="P:transmembrane transport"/>
    <property type="evidence" value="ECO:0007669"/>
    <property type="project" value="InterPro"/>
</dbReference>
<dbReference type="SUPFAM" id="SSF52091">
    <property type="entry name" value="SpoIIaa-like"/>
    <property type="match status" value="1"/>
</dbReference>
<dbReference type="InterPro" id="IPR036513">
    <property type="entry name" value="STAS_dom_sf"/>
</dbReference>
<evidence type="ECO:0000256" key="1">
    <source>
        <dbReference type="ARBA" id="ARBA00004141"/>
    </source>
</evidence>
<evidence type="ECO:0000256" key="3">
    <source>
        <dbReference type="ARBA" id="ARBA00022989"/>
    </source>
</evidence>
<dbReference type="InterPro" id="IPR011547">
    <property type="entry name" value="SLC26A/SulP_dom"/>
</dbReference>
<evidence type="ECO:0000259" key="6">
    <source>
        <dbReference type="PROSITE" id="PS50801"/>
    </source>
</evidence>
<dbReference type="Gene3D" id="3.30.750.24">
    <property type="entry name" value="STAS domain"/>
    <property type="match status" value="1"/>
</dbReference>
<dbReference type="GO" id="GO:0016020">
    <property type="term" value="C:membrane"/>
    <property type="evidence" value="ECO:0007669"/>
    <property type="project" value="UniProtKB-SubCell"/>
</dbReference>
<feature type="transmembrane region" description="Helical" evidence="5">
    <location>
        <begin position="86"/>
        <end position="102"/>
    </location>
</feature>
<keyword evidence="8" id="KW-1185">Reference proteome</keyword>
<sequence>MAPTASPSRLDRYLPGLATLKSYDRAWLRGDLVAGVVLTALLIPAGMGYAEVAGLPPVTGLYATVIPLLAYAIVGPSRILVLGPDSSLAPIIAAAIIPLAAFDEERVALAGLLAIEVGIVLVIGGLLRLGFVTDLLSKPIRIGYLNGIALVVLLSQLPKLLGFSIEGNSALDEAIDFVTGIVDGEIDGLSAAIGVACLAVILLLRLWRKAFPGVLIAVVGAIVVVAVFGWSDDIPVVGPMPRGLPTPALGGVTVDDAVNLIGPAIGIALIAFADTSVLSRTFAARAGTTVDGSQEMAAVGTANIATGFLSGFAISASSSRTPVAESAGARTQLAPLVGALMIVVFIFVAPNITEYLPSSALAAVVIAAVLTLVDVRGVVRLFRVRWIEGALSVAAFLGVALFGVLQGIVVAITLSFLAFINQAWRPYRAELGRVPGVRGYHDVSRHPSAERIEGVLILRFDAPLFFANGGIFDQYVRSEVRRARHDGRELHTVILAAEPITEIDATAVDEIVELDDYLRAHDITLIFAEMKDPVRDQLARYDLTLHGEPRFDESRFAPTTGAKVDEITGQWRGDLGPA</sequence>
<organism evidence="7 8">
    <name type="scientific">Gordonia mangrovi</name>
    <dbReference type="NCBI Taxonomy" id="2665643"/>
    <lineage>
        <taxon>Bacteria</taxon>
        <taxon>Bacillati</taxon>
        <taxon>Actinomycetota</taxon>
        <taxon>Actinomycetes</taxon>
        <taxon>Mycobacteriales</taxon>
        <taxon>Gordoniaceae</taxon>
        <taxon>Gordonia</taxon>
    </lineage>
</organism>
<dbReference type="Pfam" id="PF00916">
    <property type="entry name" value="Sulfate_transp"/>
    <property type="match status" value="1"/>
</dbReference>
<evidence type="ECO:0000313" key="8">
    <source>
        <dbReference type="Proteomes" id="UP000475545"/>
    </source>
</evidence>
<feature type="transmembrane region" description="Helical" evidence="5">
    <location>
        <begin position="333"/>
        <end position="353"/>
    </location>
</feature>
<dbReference type="EMBL" id="WMBR01000002">
    <property type="protein sequence ID" value="MXP21333.1"/>
    <property type="molecule type" value="Genomic_DNA"/>
</dbReference>
<feature type="transmembrane region" description="Helical" evidence="5">
    <location>
        <begin position="55"/>
        <end position="74"/>
    </location>
</feature>
<keyword evidence="4 5" id="KW-0472">Membrane</keyword>
<evidence type="ECO:0000313" key="7">
    <source>
        <dbReference type="EMBL" id="MXP21333.1"/>
    </source>
</evidence>
<comment type="subcellular location">
    <subcellularLocation>
        <location evidence="1">Membrane</location>
        <topology evidence="1">Multi-pass membrane protein</topology>
    </subcellularLocation>
</comment>
<protein>
    <submittedName>
        <fullName evidence="7">STAS domain-containing protein</fullName>
    </submittedName>
</protein>
<feature type="transmembrane region" description="Helical" evidence="5">
    <location>
        <begin position="359"/>
        <end position="379"/>
    </location>
</feature>
<dbReference type="CDD" id="cd07042">
    <property type="entry name" value="STAS_SulP_like_sulfate_transporter"/>
    <property type="match status" value="1"/>
</dbReference>
<dbReference type="InterPro" id="IPR001902">
    <property type="entry name" value="SLC26A/SulP_fam"/>
</dbReference>
<feature type="transmembrane region" description="Helical" evidence="5">
    <location>
        <begin position="188"/>
        <end position="207"/>
    </location>
</feature>
<evidence type="ECO:0000256" key="5">
    <source>
        <dbReference type="SAM" id="Phobius"/>
    </source>
</evidence>
<dbReference type="PROSITE" id="PS50801">
    <property type="entry name" value="STAS"/>
    <property type="match status" value="1"/>
</dbReference>
<comment type="caution">
    <text evidence="7">The sequence shown here is derived from an EMBL/GenBank/DDBJ whole genome shotgun (WGS) entry which is preliminary data.</text>
</comment>
<proteinExistence type="predicted"/>
<feature type="transmembrane region" description="Helical" evidence="5">
    <location>
        <begin position="143"/>
        <end position="161"/>
    </location>
</feature>
<keyword evidence="3 5" id="KW-1133">Transmembrane helix</keyword>
<feature type="transmembrane region" description="Helical" evidence="5">
    <location>
        <begin position="32"/>
        <end position="49"/>
    </location>
</feature>
<feature type="transmembrane region" description="Helical" evidence="5">
    <location>
        <begin position="108"/>
        <end position="131"/>
    </location>
</feature>
<feature type="transmembrane region" description="Helical" evidence="5">
    <location>
        <begin position="214"/>
        <end position="231"/>
    </location>
</feature>
<name>A0A6L7GNZ7_9ACTN</name>
<feature type="transmembrane region" description="Helical" evidence="5">
    <location>
        <begin position="391"/>
        <end position="420"/>
    </location>
</feature>
<reference evidence="7 8" key="1">
    <citation type="submission" date="2019-11" db="EMBL/GenBank/DDBJ databases">
        <title>Gordonia sp. nov., a novel actinobacterium isolated from mangrove soil in Hainan.</title>
        <authorList>
            <person name="Huang X."/>
            <person name="Xie Y."/>
            <person name="Chu X."/>
            <person name="Xiao K."/>
        </authorList>
    </citation>
    <scope>NUCLEOTIDE SEQUENCE [LARGE SCALE GENOMIC DNA]</scope>
    <source>
        <strain evidence="7 8">HNM0687</strain>
    </source>
</reference>
<gene>
    <name evidence="7" type="ORF">GIY30_08205</name>
</gene>
<evidence type="ECO:0000256" key="4">
    <source>
        <dbReference type="ARBA" id="ARBA00023136"/>
    </source>
</evidence>
<feature type="domain" description="STAS" evidence="6">
    <location>
        <begin position="445"/>
        <end position="567"/>
    </location>
</feature>
<dbReference type="RefSeq" id="WP_160901534.1">
    <property type="nucleotide sequence ID" value="NZ_CP102850.1"/>
</dbReference>
<dbReference type="AlphaFoldDB" id="A0A6L7GNZ7"/>
<feature type="transmembrane region" description="Helical" evidence="5">
    <location>
        <begin position="257"/>
        <end position="278"/>
    </location>
</feature>